<name>A0ABS8GJE5_9MICC</name>
<keyword evidence="3" id="KW-0808">Transferase</keyword>
<evidence type="ECO:0000256" key="2">
    <source>
        <dbReference type="ARBA" id="ARBA00022676"/>
    </source>
</evidence>
<dbReference type="RefSeq" id="WP_227891385.1">
    <property type="nucleotide sequence ID" value="NZ_JAJFZQ010000006.1"/>
</dbReference>
<organism evidence="5 6">
    <name type="scientific">Arthrobacter gengyunqii</name>
    <dbReference type="NCBI Taxonomy" id="2886940"/>
    <lineage>
        <taxon>Bacteria</taxon>
        <taxon>Bacillati</taxon>
        <taxon>Actinomycetota</taxon>
        <taxon>Actinomycetes</taxon>
        <taxon>Micrococcales</taxon>
        <taxon>Micrococcaceae</taxon>
        <taxon>Arthrobacter</taxon>
    </lineage>
</organism>
<protein>
    <submittedName>
        <fullName evidence="5">Glycosyltransferase</fullName>
    </submittedName>
</protein>
<feature type="domain" description="Glycosyltransferase 2-like" evidence="4">
    <location>
        <begin position="5"/>
        <end position="128"/>
    </location>
</feature>
<evidence type="ECO:0000256" key="1">
    <source>
        <dbReference type="ARBA" id="ARBA00006739"/>
    </source>
</evidence>
<evidence type="ECO:0000313" key="6">
    <source>
        <dbReference type="Proteomes" id="UP001139168"/>
    </source>
</evidence>
<dbReference type="PANTHER" id="PTHR43685">
    <property type="entry name" value="GLYCOSYLTRANSFERASE"/>
    <property type="match status" value="1"/>
</dbReference>
<gene>
    <name evidence="5" type="ORF">LJ752_11020</name>
</gene>
<keyword evidence="2" id="KW-0328">Glycosyltransferase</keyword>
<dbReference type="SUPFAM" id="SSF53448">
    <property type="entry name" value="Nucleotide-diphospho-sugar transferases"/>
    <property type="match status" value="1"/>
</dbReference>
<dbReference type="Proteomes" id="UP001139168">
    <property type="component" value="Unassembled WGS sequence"/>
</dbReference>
<dbReference type="InterPro" id="IPR050834">
    <property type="entry name" value="Glycosyltransf_2"/>
</dbReference>
<dbReference type="EMBL" id="JAJFZQ010000006">
    <property type="protein sequence ID" value="MCC3266571.1"/>
    <property type="molecule type" value="Genomic_DNA"/>
</dbReference>
<dbReference type="Pfam" id="PF00535">
    <property type="entry name" value="Glycos_transf_2"/>
    <property type="match status" value="1"/>
</dbReference>
<evidence type="ECO:0000256" key="3">
    <source>
        <dbReference type="ARBA" id="ARBA00022679"/>
    </source>
</evidence>
<sequence length="291" mass="31655">MPLISIIMPSYNAETTISRAIKSTLLALPADGELVIVDDGSRDSSLEIAQVAQSKDSRVRIIERPINGGIVAALNDGIVRSDSEFVGRMDADDISLPWRLRYTLKALIHHRIDIAFTTVASIGPGRSVRPAIPVGITPEAMGLNLLLVNPVAHSTMVATRKCLTALDGYRSVPSEDYDLWLRAASKGFRLARLPLPSQLYRLHADQITASAAWKEQASVNAKTAAAHQVLCEVLLGETICAFTELRTGQINSPEVGALLNAVTRAGRTLPELEKLALNRQLRKVTKQSHRV</sequence>
<accession>A0ABS8GJE5</accession>
<reference evidence="5" key="1">
    <citation type="submission" date="2021-10" db="EMBL/GenBank/DDBJ databases">
        <title>Novel species in genus Arthrobacter.</title>
        <authorList>
            <person name="Liu Y."/>
        </authorList>
    </citation>
    <scope>NUCLEOTIDE SEQUENCE</scope>
    <source>
        <strain evidence="5">Zg-Y786</strain>
    </source>
</reference>
<evidence type="ECO:0000259" key="4">
    <source>
        <dbReference type="Pfam" id="PF00535"/>
    </source>
</evidence>
<evidence type="ECO:0000313" key="5">
    <source>
        <dbReference type="EMBL" id="MCC3266571.1"/>
    </source>
</evidence>
<comment type="caution">
    <text evidence="5">The sequence shown here is derived from an EMBL/GenBank/DDBJ whole genome shotgun (WGS) entry which is preliminary data.</text>
</comment>
<comment type="similarity">
    <text evidence="1">Belongs to the glycosyltransferase 2 family.</text>
</comment>
<proteinExistence type="inferred from homology"/>
<dbReference type="InterPro" id="IPR001173">
    <property type="entry name" value="Glyco_trans_2-like"/>
</dbReference>
<dbReference type="Gene3D" id="3.90.550.10">
    <property type="entry name" value="Spore Coat Polysaccharide Biosynthesis Protein SpsA, Chain A"/>
    <property type="match status" value="1"/>
</dbReference>
<keyword evidence="6" id="KW-1185">Reference proteome</keyword>
<dbReference type="InterPro" id="IPR029044">
    <property type="entry name" value="Nucleotide-diphossugar_trans"/>
</dbReference>
<dbReference type="PANTHER" id="PTHR43685:SF5">
    <property type="entry name" value="GLYCOSYLTRANSFERASE EPSE-RELATED"/>
    <property type="match status" value="1"/>
</dbReference>